<dbReference type="PATRIC" id="fig|571913.6.peg.694"/>
<dbReference type="GO" id="GO:0043571">
    <property type="term" value="P:maintenance of CRISPR repeat elements"/>
    <property type="evidence" value="ECO:0007669"/>
    <property type="project" value="InterPro"/>
</dbReference>
<evidence type="ECO:0000313" key="3">
    <source>
        <dbReference type="Proteomes" id="UP000066480"/>
    </source>
</evidence>
<dbReference type="Pfam" id="PF09704">
    <property type="entry name" value="Cas_Cas5d"/>
    <property type="match status" value="1"/>
</dbReference>
<dbReference type="RefSeq" id="WP_052589828.1">
    <property type="nucleotide sequence ID" value="NZ_CP011112.1"/>
</dbReference>
<dbReference type="GO" id="GO:0051607">
    <property type="term" value="P:defense response to virus"/>
    <property type="evidence" value="ECO:0007669"/>
    <property type="project" value="UniProtKB-KW"/>
</dbReference>
<protein>
    <submittedName>
        <fullName evidence="2">CRISPR-associated protein Cas5</fullName>
    </submittedName>
</protein>
<sequence>MSVLLLRLAGPLQAWGDSGSRFTRRETRPEPTKSGVLGLLAAAAGRRRTDPVEDLAGLRFGVRVDQRGTLVRDFQTAHRPTDEAMMPLSTRYYLSDAVFVAGVEGDHELLVSLDEAIRAPAFPLYLGRRSCPPIGRISLGVKETRLYDGLRDAPWEAAGWHRQSQSDPAYLPVLMDAPHDGDQLAYDTESVQDVPISYASERRMYGWRTVVRAEPVRKPNPDGRSDRVDYFAALGGV</sequence>
<dbReference type="Proteomes" id="UP000066480">
    <property type="component" value="Chromosome"/>
</dbReference>
<evidence type="ECO:0000256" key="1">
    <source>
        <dbReference type="ARBA" id="ARBA00023118"/>
    </source>
</evidence>
<dbReference type="InterPro" id="IPR010147">
    <property type="entry name" value="CRISPR-assoc_prot_CasD"/>
</dbReference>
<organism evidence="2 3">
    <name type="scientific">Luteipulveratus mongoliensis</name>
    <dbReference type="NCBI Taxonomy" id="571913"/>
    <lineage>
        <taxon>Bacteria</taxon>
        <taxon>Bacillati</taxon>
        <taxon>Actinomycetota</taxon>
        <taxon>Actinomycetes</taxon>
        <taxon>Micrococcales</taxon>
        <taxon>Dermacoccaceae</taxon>
        <taxon>Luteipulveratus</taxon>
    </lineage>
</organism>
<dbReference type="OrthoDB" id="3189549at2"/>
<dbReference type="CDD" id="cd09756">
    <property type="entry name" value="Cas5_I-E"/>
    <property type="match status" value="1"/>
</dbReference>
<keyword evidence="3" id="KW-1185">Reference proteome</keyword>
<accession>A0A0K1JEJ2</accession>
<dbReference type="AlphaFoldDB" id="A0A0K1JEJ2"/>
<dbReference type="InterPro" id="IPR021124">
    <property type="entry name" value="CRISPR-assoc_prot_Cas5"/>
</dbReference>
<dbReference type="NCBIfam" id="TIGR02593">
    <property type="entry name" value="CRISPR_cas5"/>
    <property type="match status" value="1"/>
</dbReference>
<evidence type="ECO:0000313" key="2">
    <source>
        <dbReference type="EMBL" id="AKU15132.1"/>
    </source>
</evidence>
<dbReference type="InterPro" id="IPR013422">
    <property type="entry name" value="CRISPR-assoc_prot_Cas5_N"/>
</dbReference>
<dbReference type="NCBIfam" id="TIGR01868">
    <property type="entry name" value="casD_Cas5e"/>
    <property type="match status" value="1"/>
</dbReference>
<proteinExistence type="predicted"/>
<dbReference type="Gene3D" id="3.30.70.2660">
    <property type="match status" value="1"/>
</dbReference>
<keyword evidence="1" id="KW-0051">Antiviral defense</keyword>
<dbReference type="EMBL" id="CP011112">
    <property type="protein sequence ID" value="AKU15132.1"/>
    <property type="molecule type" value="Genomic_DNA"/>
</dbReference>
<reference evidence="2 3" key="1">
    <citation type="submission" date="2015-03" db="EMBL/GenBank/DDBJ databases">
        <title>Luteipulveratus halotolerans sp. nov., a novel actinobacterium (Dermacoccaceae) from Sarawak, Malaysia.</title>
        <authorList>
            <person name="Juboi H."/>
            <person name="Basik A."/>
            <person name="Shamsul S.S."/>
            <person name="Arnold P."/>
            <person name="Schmitt E.K."/>
            <person name="Sanglier J.-J."/>
            <person name="Yeo T."/>
        </authorList>
    </citation>
    <scope>NUCLEOTIDE SEQUENCE [LARGE SCALE GENOMIC DNA]</scope>
    <source>
        <strain evidence="2 3">MN07-A0370</strain>
    </source>
</reference>
<dbReference type="GO" id="GO:0003723">
    <property type="term" value="F:RNA binding"/>
    <property type="evidence" value="ECO:0007669"/>
    <property type="project" value="InterPro"/>
</dbReference>
<dbReference type="STRING" id="571913.VV02_03395"/>
<dbReference type="KEGG" id="lmoi:VV02_03395"/>
<gene>
    <name evidence="2" type="ORF">VV02_03395</name>
</gene>
<name>A0A0K1JEJ2_9MICO</name>